<keyword evidence="2" id="KW-0998">Cell outer membrane</keyword>
<dbReference type="CDD" id="cd19438">
    <property type="entry name" value="lipocalin_Blc-like"/>
    <property type="match status" value="1"/>
</dbReference>
<dbReference type="InterPro" id="IPR012674">
    <property type="entry name" value="Calycin"/>
</dbReference>
<dbReference type="SUPFAM" id="SSF50814">
    <property type="entry name" value="Lipocalins"/>
    <property type="match status" value="1"/>
</dbReference>
<proteinExistence type="inferred from homology"/>
<dbReference type="Pfam" id="PF08212">
    <property type="entry name" value="Lipocalin_2"/>
    <property type="match status" value="1"/>
</dbReference>
<sequence>MTRIALLLPLLMLIAPAQASEPNRPVAHVDLARYAGTWYEQAHLPMFFQRKCARDTVAQYTLRSDGRIDVVNRCTQTDGTVREARGVARRVGDSTSQLKVRFAPEWLGFLPFVWGDYWIVGLDDGYRWAMVGSPGRDYLWILSRERVLDVDTRNRLVERARSMGYPVGKLVFTPQG</sequence>
<comment type="subcellular location">
    <subcellularLocation>
        <location evidence="2">Cell outer membrane</location>
    </subcellularLocation>
</comment>
<evidence type="ECO:0000313" key="5">
    <source>
        <dbReference type="Proteomes" id="UP000323164"/>
    </source>
</evidence>
<dbReference type="InterPro" id="IPR002446">
    <property type="entry name" value="Lipocalin_bac"/>
</dbReference>
<dbReference type="InterPro" id="IPR000566">
    <property type="entry name" value="Lipocln_cytosolic_FA-bd_dom"/>
</dbReference>
<protein>
    <recommendedName>
        <fullName evidence="2">Outer membrane lipoprotein Blc</fullName>
    </recommendedName>
</protein>
<feature type="domain" description="Lipocalin/cytosolic fatty-acid binding" evidence="3">
    <location>
        <begin position="29"/>
        <end position="175"/>
    </location>
</feature>
<evidence type="ECO:0000256" key="1">
    <source>
        <dbReference type="ARBA" id="ARBA00006889"/>
    </source>
</evidence>
<comment type="similarity">
    <text evidence="1 2">Belongs to the calycin superfamily. Lipocalin family.</text>
</comment>
<evidence type="ECO:0000313" key="4">
    <source>
        <dbReference type="EMBL" id="TZF89622.1"/>
    </source>
</evidence>
<dbReference type="InterPro" id="IPR047202">
    <property type="entry name" value="Lipocalin_Blc-like_dom"/>
</dbReference>
<dbReference type="GO" id="GO:0006950">
    <property type="term" value="P:response to stress"/>
    <property type="evidence" value="ECO:0007669"/>
    <property type="project" value="UniProtKB-ARBA"/>
</dbReference>
<organism evidence="4 5">
    <name type="scientific">Cognatilysobacter lacus</name>
    <dbReference type="NCBI Taxonomy" id="1643323"/>
    <lineage>
        <taxon>Bacteria</taxon>
        <taxon>Pseudomonadati</taxon>
        <taxon>Pseudomonadota</taxon>
        <taxon>Gammaproteobacteria</taxon>
        <taxon>Lysobacterales</taxon>
        <taxon>Lysobacteraceae</taxon>
        <taxon>Cognatilysobacter</taxon>
    </lineage>
</organism>
<accession>A0A5D8Z6A7</accession>
<dbReference type="AlphaFoldDB" id="A0A5D8Z6A7"/>
<feature type="signal peptide" evidence="2">
    <location>
        <begin position="1"/>
        <end position="19"/>
    </location>
</feature>
<evidence type="ECO:0000256" key="2">
    <source>
        <dbReference type="PIRNR" id="PIRNR036893"/>
    </source>
</evidence>
<dbReference type="PANTHER" id="PTHR10612">
    <property type="entry name" value="APOLIPOPROTEIN D"/>
    <property type="match status" value="1"/>
</dbReference>
<dbReference type="InterPro" id="IPR022271">
    <property type="entry name" value="Lipocalin_ApoD"/>
</dbReference>
<keyword evidence="2" id="KW-0449">Lipoprotein</keyword>
<feature type="chain" id="PRO_5023584874" description="Outer membrane lipoprotein Blc" evidence="2">
    <location>
        <begin position="20"/>
        <end position="176"/>
    </location>
</feature>
<comment type="function">
    <text evidence="2">Involved in the storage or transport of lipids necessary for membrane maintenance under stressful conditions. Displays a binding preference for lysophospholipids.</text>
</comment>
<dbReference type="Proteomes" id="UP000323164">
    <property type="component" value="Unassembled WGS sequence"/>
</dbReference>
<dbReference type="OrthoDB" id="9793905at2"/>
<dbReference type="RefSeq" id="WP_149352925.1">
    <property type="nucleotide sequence ID" value="NZ_VTRV01000080.1"/>
</dbReference>
<dbReference type="PIRSF" id="PIRSF036893">
    <property type="entry name" value="Lipocalin_ApoD"/>
    <property type="match status" value="1"/>
</dbReference>
<dbReference type="PANTHER" id="PTHR10612:SF34">
    <property type="entry name" value="APOLIPOPROTEIN D"/>
    <property type="match status" value="1"/>
</dbReference>
<dbReference type="PRINTS" id="PR01171">
    <property type="entry name" value="BCTLIPOCALIN"/>
</dbReference>
<keyword evidence="2" id="KW-0472">Membrane</keyword>
<dbReference type="EMBL" id="VTRV01000080">
    <property type="protein sequence ID" value="TZF89622.1"/>
    <property type="molecule type" value="Genomic_DNA"/>
</dbReference>
<comment type="subunit">
    <text evidence="2">Homodimer.</text>
</comment>
<comment type="caution">
    <text evidence="4">The sequence shown here is derived from an EMBL/GenBank/DDBJ whole genome shotgun (WGS) entry which is preliminary data.</text>
</comment>
<reference evidence="4 5" key="1">
    <citation type="submission" date="2019-08" db="EMBL/GenBank/DDBJ databases">
        <title>Draft genome sequence of Lysobacter sp. UKS-15.</title>
        <authorList>
            <person name="Im W.-T."/>
        </authorList>
    </citation>
    <scope>NUCLEOTIDE SEQUENCE [LARGE SCALE GENOMIC DNA]</scope>
    <source>
        <strain evidence="4 5">UKS-15</strain>
    </source>
</reference>
<evidence type="ECO:0000259" key="3">
    <source>
        <dbReference type="Pfam" id="PF08212"/>
    </source>
</evidence>
<name>A0A5D8Z6A7_9GAMM</name>
<keyword evidence="2" id="KW-0446">Lipid-binding</keyword>
<dbReference type="GO" id="GO:0009279">
    <property type="term" value="C:cell outer membrane"/>
    <property type="evidence" value="ECO:0007669"/>
    <property type="project" value="UniProtKB-SubCell"/>
</dbReference>
<dbReference type="GO" id="GO:0008289">
    <property type="term" value="F:lipid binding"/>
    <property type="evidence" value="ECO:0007669"/>
    <property type="project" value="UniProtKB-UniRule"/>
</dbReference>
<gene>
    <name evidence="4" type="ORF">FW784_08535</name>
</gene>
<keyword evidence="5" id="KW-1185">Reference proteome</keyword>
<keyword evidence="2" id="KW-0732">Signal</keyword>
<dbReference type="Gene3D" id="2.40.128.20">
    <property type="match status" value="1"/>
</dbReference>